<dbReference type="Proteomes" id="UP000262825">
    <property type="component" value="Unassembled WGS sequence"/>
</dbReference>
<dbReference type="GO" id="GO:0046512">
    <property type="term" value="P:sphingosine biosynthetic process"/>
    <property type="evidence" value="ECO:0007669"/>
    <property type="project" value="TreeGrafter"/>
</dbReference>
<accession>A0A376B2Z3</accession>
<evidence type="ECO:0000313" key="1">
    <source>
        <dbReference type="EMBL" id="SSD58982.1"/>
    </source>
</evidence>
<dbReference type="SUPFAM" id="SSF111331">
    <property type="entry name" value="NAD kinase/diacylglycerol kinase-like"/>
    <property type="match status" value="1"/>
</dbReference>
<dbReference type="PANTHER" id="PTHR12358:SF108">
    <property type="entry name" value="DAGKC DOMAIN-CONTAINING PROTEIN"/>
    <property type="match status" value="1"/>
</dbReference>
<dbReference type="PANTHER" id="PTHR12358">
    <property type="entry name" value="SPHINGOSINE KINASE"/>
    <property type="match status" value="1"/>
</dbReference>
<sequence length="402" mass="45478">MNITPSTCKEKQIKSIKTTPLLNYQNKLYVVQSIVYLEDNSNAYKLIEEPLNSNSLLPPLSFVDNLLFKKDIAIIDSIQSGKGANLRGAFYENVIFPILTLLNNGKNTENLIKYKYFKTTSSDSMKYFARRIISSKKHEGDLSSPEKTVLILSGDTSISEFLNNLPPDQTPLKQLNILPIPLGTANAWCNCILKTNNPTTVFQNFLYNEYRPSTDQIPLYKVIFPGGDYIFMFIIFSMGFHANLLSLTTNDEKYKHLGIERFKLASKDILDHYDLNISIKIGGADKFCNYSYFALLNLPKLEENYTPSPISNPLISSLQLLGYKSSLLKKGNGLIDAILNGYNTNPNEIKNFLSNTEGVVTKSFNKDFDIEVDLPDNDKHTKFEACVDVKGKKGRHKICYCF</sequence>
<dbReference type="InterPro" id="IPR017438">
    <property type="entry name" value="ATP-NAD_kinase_N"/>
</dbReference>
<dbReference type="InterPro" id="IPR016064">
    <property type="entry name" value="NAD/diacylglycerol_kinase_sf"/>
</dbReference>
<dbReference type="GO" id="GO:0001727">
    <property type="term" value="F:lipid kinase activity"/>
    <property type="evidence" value="ECO:0007669"/>
    <property type="project" value="TreeGrafter"/>
</dbReference>
<proteinExistence type="predicted"/>
<dbReference type="GO" id="GO:0005737">
    <property type="term" value="C:cytoplasm"/>
    <property type="evidence" value="ECO:0007669"/>
    <property type="project" value="TreeGrafter"/>
</dbReference>
<gene>
    <name evidence="1" type="ORF">SCODWIG_00743</name>
</gene>
<dbReference type="VEuPathDB" id="FungiDB:SCODWIG_00743"/>
<name>A0A376B2Z3_9ASCO</name>
<evidence type="ECO:0000313" key="2">
    <source>
        <dbReference type="Proteomes" id="UP000262825"/>
    </source>
</evidence>
<dbReference type="AlphaFoldDB" id="A0A376B2Z3"/>
<organism evidence="1 2">
    <name type="scientific">Saccharomycodes ludwigii</name>
    <dbReference type="NCBI Taxonomy" id="36035"/>
    <lineage>
        <taxon>Eukaryota</taxon>
        <taxon>Fungi</taxon>
        <taxon>Dikarya</taxon>
        <taxon>Ascomycota</taxon>
        <taxon>Saccharomycotina</taxon>
        <taxon>Saccharomycetes</taxon>
        <taxon>Saccharomycodales</taxon>
        <taxon>Saccharomycodaceae</taxon>
        <taxon>Saccharomycodes</taxon>
    </lineage>
</organism>
<dbReference type="Gene3D" id="3.40.50.10330">
    <property type="entry name" value="Probable inorganic polyphosphate/atp-NAD kinase, domain 1"/>
    <property type="match status" value="1"/>
</dbReference>
<dbReference type="GO" id="GO:0016020">
    <property type="term" value="C:membrane"/>
    <property type="evidence" value="ECO:0007669"/>
    <property type="project" value="TreeGrafter"/>
</dbReference>
<keyword evidence="2" id="KW-1185">Reference proteome</keyword>
<evidence type="ECO:0008006" key="3">
    <source>
        <dbReference type="Google" id="ProtNLM"/>
    </source>
</evidence>
<dbReference type="InterPro" id="IPR050187">
    <property type="entry name" value="Lipid_Phosphate_FormReg"/>
</dbReference>
<protein>
    <recommendedName>
        <fullName evidence="3">DAGKc domain-containing protein</fullName>
    </recommendedName>
</protein>
<reference evidence="2" key="1">
    <citation type="submission" date="2018-06" db="EMBL/GenBank/DDBJ databases">
        <authorList>
            <person name="Guldener U."/>
        </authorList>
    </citation>
    <scope>NUCLEOTIDE SEQUENCE [LARGE SCALE GENOMIC DNA]</scope>
    <source>
        <strain evidence="2">UTAD17</strain>
    </source>
</reference>
<dbReference type="EMBL" id="UFAJ01000073">
    <property type="protein sequence ID" value="SSD58982.1"/>
    <property type="molecule type" value="Genomic_DNA"/>
</dbReference>